<dbReference type="Proteomes" id="UP000663866">
    <property type="component" value="Unassembled WGS sequence"/>
</dbReference>
<dbReference type="Gene3D" id="3.40.1440.10">
    <property type="entry name" value="GIY-YIG endonuclease"/>
    <property type="match status" value="1"/>
</dbReference>
<gene>
    <name evidence="1" type="ORF">MBJ925_LOCUS12825</name>
    <name evidence="4" type="ORF">OVN521_LOCUS33274</name>
    <name evidence="3" type="ORF">SMN809_LOCUS14438</name>
    <name evidence="2" type="ORF">WKI299_LOCUS27259</name>
</gene>
<dbReference type="EMBL" id="CAJOBI010005949">
    <property type="protein sequence ID" value="CAF4047046.1"/>
    <property type="molecule type" value="Genomic_DNA"/>
</dbReference>
<name>A0A820LXD7_9BILA</name>
<sequence length="126" mass="14895">MFGFKSQTRLCTLLNSTYRDKKNLSSQVIYQYNCKNCKNSYIGQTSRDVEQRKRKHQNVFKGTGMSKIADHCMQNKHTNDWNYKILAIEPNDIKRVIKESLLMDIVPETTDRTIYSQKTYDLNVFQ</sequence>
<dbReference type="EMBL" id="CAJNRF010011890">
    <property type="protein sequence ID" value="CAF2135522.1"/>
    <property type="molecule type" value="Genomic_DNA"/>
</dbReference>
<dbReference type="Proteomes" id="UP000663824">
    <property type="component" value="Unassembled WGS sequence"/>
</dbReference>
<organism evidence="4 5">
    <name type="scientific">Rotaria magnacalcarata</name>
    <dbReference type="NCBI Taxonomy" id="392030"/>
    <lineage>
        <taxon>Eukaryota</taxon>
        <taxon>Metazoa</taxon>
        <taxon>Spiralia</taxon>
        <taxon>Gnathifera</taxon>
        <taxon>Rotifera</taxon>
        <taxon>Eurotatoria</taxon>
        <taxon>Bdelloidea</taxon>
        <taxon>Philodinida</taxon>
        <taxon>Philodinidae</taxon>
        <taxon>Rotaria</taxon>
    </lineage>
</organism>
<dbReference type="Proteomes" id="UP000663856">
    <property type="component" value="Unassembled WGS sequence"/>
</dbReference>
<evidence type="ECO:0000313" key="2">
    <source>
        <dbReference type="EMBL" id="CAF2135522.1"/>
    </source>
</evidence>
<dbReference type="EMBL" id="CAJNRE010005824">
    <property type="protein sequence ID" value="CAF2049994.1"/>
    <property type="molecule type" value="Genomic_DNA"/>
</dbReference>
<dbReference type="EMBL" id="CAJOBG010033452">
    <property type="protein sequence ID" value="CAF4364233.1"/>
    <property type="molecule type" value="Genomic_DNA"/>
</dbReference>
<comment type="caution">
    <text evidence="4">The sequence shown here is derived from an EMBL/GenBank/DDBJ whole genome shotgun (WGS) entry which is preliminary data.</text>
</comment>
<dbReference type="Proteomes" id="UP000676336">
    <property type="component" value="Unassembled WGS sequence"/>
</dbReference>
<accession>A0A820LXD7</accession>
<dbReference type="SUPFAM" id="SSF82771">
    <property type="entry name" value="GIY-YIG endonuclease"/>
    <property type="match status" value="1"/>
</dbReference>
<dbReference type="AlphaFoldDB" id="A0A820LXD7"/>
<protein>
    <recommendedName>
        <fullName evidence="6">GIY-YIG domain-containing protein</fullName>
    </recommendedName>
</protein>
<keyword evidence="5" id="KW-1185">Reference proteome</keyword>
<evidence type="ECO:0000313" key="3">
    <source>
        <dbReference type="EMBL" id="CAF4047046.1"/>
    </source>
</evidence>
<evidence type="ECO:0000313" key="5">
    <source>
        <dbReference type="Proteomes" id="UP000663866"/>
    </source>
</evidence>
<evidence type="ECO:0000313" key="1">
    <source>
        <dbReference type="EMBL" id="CAF2049994.1"/>
    </source>
</evidence>
<dbReference type="InterPro" id="IPR035901">
    <property type="entry name" value="GIY-YIG_endonuc_sf"/>
</dbReference>
<proteinExistence type="predicted"/>
<evidence type="ECO:0000313" key="4">
    <source>
        <dbReference type="EMBL" id="CAF4364233.1"/>
    </source>
</evidence>
<evidence type="ECO:0008006" key="6">
    <source>
        <dbReference type="Google" id="ProtNLM"/>
    </source>
</evidence>
<reference evidence="4" key="1">
    <citation type="submission" date="2021-02" db="EMBL/GenBank/DDBJ databases">
        <authorList>
            <person name="Nowell W R."/>
        </authorList>
    </citation>
    <scope>NUCLEOTIDE SEQUENCE</scope>
</reference>